<dbReference type="EMBL" id="BGZK01000224">
    <property type="protein sequence ID" value="GBP29753.1"/>
    <property type="molecule type" value="Genomic_DNA"/>
</dbReference>
<organism evidence="1 2">
    <name type="scientific">Eumeta variegata</name>
    <name type="common">Bagworm moth</name>
    <name type="synonym">Eumeta japonica</name>
    <dbReference type="NCBI Taxonomy" id="151549"/>
    <lineage>
        <taxon>Eukaryota</taxon>
        <taxon>Metazoa</taxon>
        <taxon>Ecdysozoa</taxon>
        <taxon>Arthropoda</taxon>
        <taxon>Hexapoda</taxon>
        <taxon>Insecta</taxon>
        <taxon>Pterygota</taxon>
        <taxon>Neoptera</taxon>
        <taxon>Endopterygota</taxon>
        <taxon>Lepidoptera</taxon>
        <taxon>Glossata</taxon>
        <taxon>Ditrysia</taxon>
        <taxon>Tineoidea</taxon>
        <taxon>Psychidae</taxon>
        <taxon>Oiketicinae</taxon>
        <taxon>Eumeta</taxon>
    </lineage>
</organism>
<evidence type="ECO:0000313" key="2">
    <source>
        <dbReference type="Proteomes" id="UP000299102"/>
    </source>
</evidence>
<accession>A0A4C1UTE9</accession>
<keyword evidence="2" id="KW-1185">Reference proteome</keyword>
<evidence type="ECO:0000313" key="1">
    <source>
        <dbReference type="EMBL" id="GBP29753.1"/>
    </source>
</evidence>
<dbReference type="Proteomes" id="UP000299102">
    <property type="component" value="Unassembled WGS sequence"/>
</dbReference>
<proteinExistence type="predicted"/>
<dbReference type="AlphaFoldDB" id="A0A4C1UTE9"/>
<name>A0A4C1UTE9_EUMVA</name>
<sequence>MVVQSALWYIDFPKTYVFVEDKKRYMPPCELVSDAGSVVNNVAFRAEAKALCLGGHAQPSLPEAVTAVALAGPTRGA</sequence>
<protein>
    <submittedName>
        <fullName evidence="1">Uncharacterized protein</fullName>
    </submittedName>
</protein>
<reference evidence="1 2" key="1">
    <citation type="journal article" date="2019" name="Commun. Biol.">
        <title>The bagworm genome reveals a unique fibroin gene that provides high tensile strength.</title>
        <authorList>
            <person name="Kono N."/>
            <person name="Nakamura H."/>
            <person name="Ohtoshi R."/>
            <person name="Tomita M."/>
            <person name="Numata K."/>
            <person name="Arakawa K."/>
        </authorList>
    </citation>
    <scope>NUCLEOTIDE SEQUENCE [LARGE SCALE GENOMIC DNA]</scope>
</reference>
<gene>
    <name evidence="1" type="ORF">EVAR_94593_1</name>
</gene>
<comment type="caution">
    <text evidence="1">The sequence shown here is derived from an EMBL/GenBank/DDBJ whole genome shotgun (WGS) entry which is preliminary data.</text>
</comment>